<dbReference type="Proteomes" id="UP001207742">
    <property type="component" value="Unassembled WGS sequence"/>
</dbReference>
<evidence type="ECO:0000313" key="1">
    <source>
        <dbReference type="EMBL" id="MCW3485229.1"/>
    </source>
</evidence>
<reference evidence="1 2" key="1">
    <citation type="submission" date="2022-10" db="EMBL/GenBank/DDBJ databases">
        <title>Chitinophaga nivalis PC15 sp. nov., isolated from Pyeongchang county, South Korea.</title>
        <authorList>
            <person name="Trinh H.N."/>
        </authorList>
    </citation>
    <scope>NUCLEOTIDE SEQUENCE [LARGE SCALE GENOMIC DNA]</scope>
    <source>
        <strain evidence="1 2">PC14</strain>
    </source>
</reference>
<protein>
    <recommendedName>
        <fullName evidence="3">Bacteriocin</fullName>
    </recommendedName>
</protein>
<evidence type="ECO:0000313" key="2">
    <source>
        <dbReference type="Proteomes" id="UP001207742"/>
    </source>
</evidence>
<gene>
    <name evidence="1" type="ORF">OL497_15070</name>
</gene>
<dbReference type="RefSeq" id="WP_264731392.1">
    <property type="nucleotide sequence ID" value="NZ_JAPDNR010000001.1"/>
</dbReference>
<evidence type="ECO:0008006" key="3">
    <source>
        <dbReference type="Google" id="ProtNLM"/>
    </source>
</evidence>
<name>A0ABT3IND1_9BACT</name>
<keyword evidence="2" id="KW-1185">Reference proteome</keyword>
<sequence length="66" mass="7265">MSNTLMNHSRSLSRQQLSRISGGGNFEPSYCHLQYCSLNGCAAQGGVPCKCLYTHPTDPGFCNRIR</sequence>
<accession>A0ABT3IND1</accession>
<proteinExistence type="predicted"/>
<dbReference type="EMBL" id="JAPDNS010000001">
    <property type="protein sequence ID" value="MCW3485229.1"/>
    <property type="molecule type" value="Genomic_DNA"/>
</dbReference>
<organism evidence="1 2">
    <name type="scientific">Chitinophaga nivalis</name>
    <dbReference type="NCBI Taxonomy" id="2991709"/>
    <lineage>
        <taxon>Bacteria</taxon>
        <taxon>Pseudomonadati</taxon>
        <taxon>Bacteroidota</taxon>
        <taxon>Chitinophagia</taxon>
        <taxon>Chitinophagales</taxon>
        <taxon>Chitinophagaceae</taxon>
        <taxon>Chitinophaga</taxon>
    </lineage>
</organism>
<comment type="caution">
    <text evidence="1">The sequence shown here is derived from an EMBL/GenBank/DDBJ whole genome shotgun (WGS) entry which is preliminary data.</text>
</comment>